<accession>A0AAJ4W1K1</accession>
<dbReference type="SUPFAM" id="SSF46626">
    <property type="entry name" value="Cytochrome c"/>
    <property type="match status" value="2"/>
</dbReference>
<evidence type="ECO:0000256" key="1">
    <source>
        <dbReference type="ARBA" id="ARBA00022617"/>
    </source>
</evidence>
<keyword evidence="2 4" id="KW-0479">Metal-binding</keyword>
<protein>
    <submittedName>
        <fullName evidence="7">Cytochrome c oxidase cbb3-type subunit 2</fullName>
    </submittedName>
</protein>
<feature type="transmembrane region" description="Helical" evidence="5">
    <location>
        <begin position="12"/>
        <end position="31"/>
    </location>
</feature>
<evidence type="ECO:0000256" key="2">
    <source>
        <dbReference type="ARBA" id="ARBA00022723"/>
    </source>
</evidence>
<dbReference type="EMBL" id="FOFY01000002">
    <property type="protein sequence ID" value="SEQ23839.1"/>
    <property type="molecule type" value="Genomic_DNA"/>
</dbReference>
<evidence type="ECO:0000259" key="6">
    <source>
        <dbReference type="PROSITE" id="PS51007"/>
    </source>
</evidence>
<proteinExistence type="predicted"/>
<dbReference type="RefSeq" id="WP_041891316.1">
    <property type="nucleotide sequence ID" value="NZ_CP010817.1"/>
</dbReference>
<keyword evidence="1 4" id="KW-0349">Heme</keyword>
<gene>
    <name evidence="7" type="ORF">SAMN04488089_102141</name>
</gene>
<dbReference type="KEGG" id="mpw:MPR_1644"/>
<dbReference type="GO" id="GO:0046872">
    <property type="term" value="F:metal ion binding"/>
    <property type="evidence" value="ECO:0007669"/>
    <property type="project" value="UniProtKB-KW"/>
</dbReference>
<dbReference type="InterPro" id="IPR003468">
    <property type="entry name" value="Cyt_c_oxidase_monohaem-su/FixO"/>
</dbReference>
<reference evidence="7 8" key="1">
    <citation type="submission" date="2016-10" db="EMBL/GenBank/DDBJ databases">
        <authorList>
            <person name="Varghese N."/>
            <person name="Submissions S."/>
        </authorList>
    </citation>
    <scope>NUCLEOTIDE SEQUENCE [LARGE SCALE GENOMIC DNA]</scope>
    <source>
        <strain evidence="8">DSM 19823 / KCTC 23066 / CCTCC M 208030 / D25</strain>
    </source>
</reference>
<keyword evidence="5" id="KW-1133">Transmembrane helix</keyword>
<dbReference type="PANTHER" id="PTHR35008:SF8">
    <property type="entry name" value="ALCOHOL DEHYDROGENASE CYTOCHROME C SUBUNIT"/>
    <property type="match status" value="1"/>
</dbReference>
<dbReference type="InterPro" id="IPR036909">
    <property type="entry name" value="Cyt_c-like_dom_sf"/>
</dbReference>
<dbReference type="InterPro" id="IPR009056">
    <property type="entry name" value="Cyt_c-like_dom"/>
</dbReference>
<keyword evidence="3 4" id="KW-0408">Iron</keyword>
<feature type="domain" description="Cytochrome c" evidence="6">
    <location>
        <begin position="225"/>
        <end position="335"/>
    </location>
</feature>
<dbReference type="Gene3D" id="1.10.760.10">
    <property type="entry name" value="Cytochrome c-like domain"/>
    <property type="match status" value="2"/>
</dbReference>
<evidence type="ECO:0000256" key="3">
    <source>
        <dbReference type="ARBA" id="ARBA00023004"/>
    </source>
</evidence>
<dbReference type="Proteomes" id="UP000183496">
    <property type="component" value="Unassembled WGS sequence"/>
</dbReference>
<keyword evidence="5" id="KW-0812">Transmembrane</keyword>
<dbReference type="InterPro" id="IPR051459">
    <property type="entry name" value="Cytochrome_c-type_DH"/>
</dbReference>
<keyword evidence="8" id="KW-1185">Reference proteome</keyword>
<feature type="domain" description="Cytochrome c" evidence="6">
    <location>
        <begin position="48"/>
        <end position="194"/>
    </location>
</feature>
<dbReference type="AlphaFoldDB" id="A0AAJ4W1K1"/>
<comment type="caution">
    <text evidence="7">The sequence shown here is derived from an EMBL/GenBank/DDBJ whole genome shotgun (WGS) entry which is preliminary data.</text>
</comment>
<dbReference type="PROSITE" id="PS51007">
    <property type="entry name" value="CYTC"/>
    <property type="match status" value="2"/>
</dbReference>
<dbReference type="Pfam" id="PF00034">
    <property type="entry name" value="Cytochrom_C"/>
    <property type="match status" value="1"/>
</dbReference>
<dbReference type="GO" id="GO:0009055">
    <property type="term" value="F:electron transfer activity"/>
    <property type="evidence" value="ECO:0007669"/>
    <property type="project" value="InterPro"/>
</dbReference>
<evidence type="ECO:0000313" key="8">
    <source>
        <dbReference type="Proteomes" id="UP000183496"/>
    </source>
</evidence>
<dbReference type="Pfam" id="PF02433">
    <property type="entry name" value="FixO"/>
    <property type="match status" value="1"/>
</dbReference>
<name>A0AAJ4W1K1_MYRPR</name>
<evidence type="ECO:0000313" key="7">
    <source>
        <dbReference type="EMBL" id="SEQ23839.1"/>
    </source>
</evidence>
<sequence>MDIFSNHKKLYVIATILFLILTLFVAILPALDNQSKIHPLPDAIPLTQSEKRGKDIFIANGCVACHSQQVRNVEMDRKWGSRPSISADYAGNKRVDFWTNTATLMGTERTGPDLIDIGTRQPSLDWHLVHLYNPRIVVKESIMPSYSFLFTSKEHPDKEDVVVSVPETFLKDKKLKIVATQDALDLVAYLQALKQTPLPGTIMTPEFLYPKEQDVTQGVTTGQTKTALDGKNLYMNNCAACHQANGEGLSGAFPPLKNSAIVTGDNLQLFVDIIMNGYDAREEYGVMPAVGTNANWTEEEVTAIVNYERNNWGNKAPLVTVEEVKQIMDYINQIKDK</sequence>
<dbReference type="GO" id="GO:0020037">
    <property type="term" value="F:heme binding"/>
    <property type="evidence" value="ECO:0007669"/>
    <property type="project" value="InterPro"/>
</dbReference>
<organism evidence="7 8">
    <name type="scientific">Myroides profundi</name>
    <dbReference type="NCBI Taxonomy" id="480520"/>
    <lineage>
        <taxon>Bacteria</taxon>
        <taxon>Pseudomonadati</taxon>
        <taxon>Bacteroidota</taxon>
        <taxon>Flavobacteriia</taxon>
        <taxon>Flavobacteriales</taxon>
        <taxon>Flavobacteriaceae</taxon>
        <taxon>Myroides</taxon>
    </lineage>
</organism>
<evidence type="ECO:0000256" key="5">
    <source>
        <dbReference type="SAM" id="Phobius"/>
    </source>
</evidence>
<evidence type="ECO:0000256" key="4">
    <source>
        <dbReference type="PROSITE-ProRule" id="PRU00433"/>
    </source>
</evidence>
<keyword evidence="5" id="KW-0472">Membrane</keyword>
<dbReference type="PANTHER" id="PTHR35008">
    <property type="entry name" value="BLL4482 PROTEIN-RELATED"/>
    <property type="match status" value="1"/>
</dbReference>